<dbReference type="PANTHER" id="PTHR32243:SF50">
    <property type="entry name" value="MALTOSE_MALTODEXTRIN TRANSPORT SYSTEM PERMEASE PROTEIN MALG"/>
    <property type="match status" value="1"/>
</dbReference>
<feature type="transmembrane region" description="Helical" evidence="9">
    <location>
        <begin position="117"/>
        <end position="137"/>
    </location>
</feature>
<dbReference type="PROSITE" id="PS50928">
    <property type="entry name" value="ABC_TM1"/>
    <property type="match status" value="1"/>
</dbReference>
<organism evidence="11 12">
    <name type="scientific">Aerophobetes bacterium</name>
    <dbReference type="NCBI Taxonomy" id="2030807"/>
    <lineage>
        <taxon>Bacteria</taxon>
        <taxon>Candidatus Aerophobota</taxon>
    </lineage>
</organism>
<name>A0A523UMG6_UNCAE</name>
<evidence type="ECO:0000256" key="1">
    <source>
        <dbReference type="ARBA" id="ARBA00004651"/>
    </source>
</evidence>
<keyword evidence="4" id="KW-1003">Cell membrane</keyword>
<dbReference type="PANTHER" id="PTHR32243">
    <property type="entry name" value="MALTOSE TRANSPORT SYSTEM PERMEASE-RELATED"/>
    <property type="match status" value="1"/>
</dbReference>
<evidence type="ECO:0000256" key="6">
    <source>
        <dbReference type="ARBA" id="ARBA00022692"/>
    </source>
</evidence>
<reference evidence="11 12" key="1">
    <citation type="submission" date="2019-03" db="EMBL/GenBank/DDBJ databases">
        <title>Metabolic potential of uncultured bacteria and archaea associated with petroleum seepage in deep-sea sediments.</title>
        <authorList>
            <person name="Dong X."/>
            <person name="Hubert C."/>
        </authorList>
    </citation>
    <scope>NUCLEOTIDE SEQUENCE [LARGE SCALE GENOMIC DNA]</scope>
    <source>
        <strain evidence="11">E29_bin78</strain>
    </source>
</reference>
<dbReference type="Pfam" id="PF00528">
    <property type="entry name" value="BPD_transp_1"/>
    <property type="match status" value="1"/>
</dbReference>
<dbReference type="CDD" id="cd06261">
    <property type="entry name" value="TM_PBP2"/>
    <property type="match status" value="1"/>
</dbReference>
<feature type="transmembrane region" description="Helical" evidence="9">
    <location>
        <begin position="81"/>
        <end position="105"/>
    </location>
</feature>
<protein>
    <submittedName>
        <fullName evidence="11">Carbohydrate ABC transporter permease</fullName>
    </submittedName>
</protein>
<evidence type="ECO:0000256" key="2">
    <source>
        <dbReference type="ARBA" id="ARBA00009047"/>
    </source>
</evidence>
<evidence type="ECO:0000256" key="5">
    <source>
        <dbReference type="ARBA" id="ARBA00022597"/>
    </source>
</evidence>
<dbReference type="Proteomes" id="UP000320679">
    <property type="component" value="Unassembled WGS sequence"/>
</dbReference>
<evidence type="ECO:0000313" key="12">
    <source>
        <dbReference type="Proteomes" id="UP000320679"/>
    </source>
</evidence>
<comment type="caution">
    <text evidence="11">The sequence shown here is derived from an EMBL/GenBank/DDBJ whole genome shotgun (WGS) entry which is preliminary data.</text>
</comment>
<dbReference type="GO" id="GO:0055085">
    <property type="term" value="P:transmembrane transport"/>
    <property type="evidence" value="ECO:0007669"/>
    <property type="project" value="InterPro"/>
</dbReference>
<feature type="transmembrane region" description="Helical" evidence="9">
    <location>
        <begin position="7"/>
        <end position="28"/>
    </location>
</feature>
<dbReference type="GO" id="GO:0005886">
    <property type="term" value="C:plasma membrane"/>
    <property type="evidence" value="ECO:0007669"/>
    <property type="project" value="UniProtKB-SubCell"/>
</dbReference>
<evidence type="ECO:0000256" key="7">
    <source>
        <dbReference type="ARBA" id="ARBA00022989"/>
    </source>
</evidence>
<evidence type="ECO:0000259" key="10">
    <source>
        <dbReference type="PROSITE" id="PS50928"/>
    </source>
</evidence>
<evidence type="ECO:0000256" key="9">
    <source>
        <dbReference type="RuleBase" id="RU363032"/>
    </source>
</evidence>
<evidence type="ECO:0000256" key="8">
    <source>
        <dbReference type="ARBA" id="ARBA00023136"/>
    </source>
</evidence>
<dbReference type="AlphaFoldDB" id="A0A523UMG6"/>
<proteinExistence type="inferred from homology"/>
<feature type="domain" description="ABC transmembrane type-1" evidence="10">
    <location>
        <begin position="81"/>
        <end position="272"/>
    </location>
</feature>
<evidence type="ECO:0000256" key="3">
    <source>
        <dbReference type="ARBA" id="ARBA00022448"/>
    </source>
</evidence>
<sequence length="286" mass="31668">MINHKKILLYFCIVIMLIWSLVPLYWLVLSSIIPQVDLYSIPPRWIPTRITLENFRSILITGKGFRGALGTTATELIKKGLINSLIVAGTTTLIMAVAAPLTGYVFARLNFPGKNLFFFYIIGMIAVPSWPVLIGLFSEFSKLGLLDTLTGLIILSVAYRMPFDTWFMKGYLSSIPTELEDAARIDGCTLLGAMFKVVLPLSLPGLMAVVIISFLFSWNMFMAPLILTYTLKAKPITVTISEFVGQYYAEWNLMSAGALVAIIPPILVALLFQKYLIKGIVGGAIK</sequence>
<dbReference type="SUPFAM" id="SSF161098">
    <property type="entry name" value="MetI-like"/>
    <property type="match status" value="1"/>
</dbReference>
<feature type="transmembrane region" description="Helical" evidence="9">
    <location>
        <begin position="206"/>
        <end position="231"/>
    </location>
</feature>
<dbReference type="InterPro" id="IPR000515">
    <property type="entry name" value="MetI-like"/>
</dbReference>
<accession>A0A523UMG6</accession>
<dbReference type="InterPro" id="IPR050901">
    <property type="entry name" value="BP-dep_ABC_trans_perm"/>
</dbReference>
<keyword evidence="3 9" id="KW-0813">Transport</keyword>
<comment type="similarity">
    <text evidence="2">Belongs to the binding-protein-dependent transport system permease family. MalFG subfamily.</text>
</comment>
<feature type="transmembrane region" description="Helical" evidence="9">
    <location>
        <begin position="251"/>
        <end position="272"/>
    </location>
</feature>
<dbReference type="InterPro" id="IPR035906">
    <property type="entry name" value="MetI-like_sf"/>
</dbReference>
<gene>
    <name evidence="11" type="ORF">E3J59_05890</name>
</gene>
<keyword evidence="5" id="KW-0762">Sugar transport</keyword>
<evidence type="ECO:0000256" key="4">
    <source>
        <dbReference type="ARBA" id="ARBA00022475"/>
    </source>
</evidence>
<comment type="subcellular location">
    <subcellularLocation>
        <location evidence="1 9">Cell membrane</location>
        <topology evidence="1 9">Multi-pass membrane protein</topology>
    </subcellularLocation>
</comment>
<keyword evidence="7 9" id="KW-1133">Transmembrane helix</keyword>
<keyword evidence="8 9" id="KW-0472">Membrane</keyword>
<dbReference type="Gene3D" id="1.10.3720.10">
    <property type="entry name" value="MetI-like"/>
    <property type="match status" value="1"/>
</dbReference>
<evidence type="ECO:0000313" key="11">
    <source>
        <dbReference type="EMBL" id="TET43720.1"/>
    </source>
</evidence>
<keyword evidence="6 9" id="KW-0812">Transmembrane</keyword>
<dbReference type="EMBL" id="SOJK01000251">
    <property type="protein sequence ID" value="TET43720.1"/>
    <property type="molecule type" value="Genomic_DNA"/>
</dbReference>